<accession>A0ABV4HW80</accession>
<dbReference type="EMBL" id="JBFWIC010000024">
    <property type="protein sequence ID" value="MEZ0475922.1"/>
    <property type="molecule type" value="Genomic_DNA"/>
</dbReference>
<dbReference type="PIRSF" id="PIRSF034110">
    <property type="entry name" value="DUF1203"/>
    <property type="match status" value="1"/>
</dbReference>
<sequence>MTSRDAFRLTALPAESFAPLFALDANALAERRIQRLAADGPGYFCRVGLGHVGTGSDLLLLSYEHHPAASPYRASGPIFVGHAAARAHPAPGEIPGAMRPGLFAVKAYDAQGDIINADVAEGAALESQIARFLRRPDTEFLHLHFARRGCYACRVERVD</sequence>
<dbReference type="Proteomes" id="UP001566331">
    <property type="component" value="Unassembled WGS sequence"/>
</dbReference>
<dbReference type="InterPro" id="IPR009593">
    <property type="entry name" value="DUF1203"/>
</dbReference>
<keyword evidence="2" id="KW-1185">Reference proteome</keyword>
<dbReference type="RefSeq" id="WP_370565486.1">
    <property type="nucleotide sequence ID" value="NZ_JBFWIB010000017.1"/>
</dbReference>
<comment type="caution">
    <text evidence="1">The sequence shown here is derived from an EMBL/GenBank/DDBJ whole genome shotgun (WGS) entry which is preliminary data.</text>
</comment>
<reference evidence="1 2" key="1">
    <citation type="submission" date="2024-07" db="EMBL/GenBank/DDBJ databases">
        <title>Luteimonas salilacus sp. nov., isolated from the shore soil of Salt Lake in Tibet of China.</title>
        <authorList>
            <person name="Zhang X."/>
            <person name="Li A."/>
        </authorList>
    </citation>
    <scope>NUCLEOTIDE SEQUENCE [LARGE SCALE GENOMIC DNA]</scope>
    <source>
        <strain evidence="1 2">B3-2-R+30</strain>
    </source>
</reference>
<dbReference type="Pfam" id="PF06718">
    <property type="entry name" value="DUF1203"/>
    <property type="match status" value="1"/>
</dbReference>
<gene>
    <name evidence="1" type="ORF">AB6713_15075</name>
</gene>
<name>A0ABV4HW80_9GAMM</name>
<evidence type="ECO:0000313" key="2">
    <source>
        <dbReference type="Proteomes" id="UP001566331"/>
    </source>
</evidence>
<protein>
    <submittedName>
        <fullName evidence="1">DUF1203 domain-containing protein</fullName>
    </submittedName>
</protein>
<evidence type="ECO:0000313" key="1">
    <source>
        <dbReference type="EMBL" id="MEZ0475922.1"/>
    </source>
</evidence>
<proteinExistence type="predicted"/>
<organism evidence="1 2">
    <name type="scientific">Luteimonas salinilitoris</name>
    <dbReference type="NCBI Taxonomy" id="3237697"/>
    <lineage>
        <taxon>Bacteria</taxon>
        <taxon>Pseudomonadati</taxon>
        <taxon>Pseudomonadota</taxon>
        <taxon>Gammaproteobacteria</taxon>
        <taxon>Lysobacterales</taxon>
        <taxon>Lysobacteraceae</taxon>
        <taxon>Luteimonas</taxon>
    </lineage>
</organism>